<dbReference type="EMBL" id="JAAWWK010000006">
    <property type="protein sequence ID" value="NKI19039.1"/>
    <property type="molecule type" value="Genomic_DNA"/>
</dbReference>
<sequence>MAEHIFVTGGTGFVGEHLVPALLALGHRVTVLTRNPRSSPRPELDYVTELGDGRHWSYTQVINLQGENLFARRWSERQKQIMRDSRIAFTRALVEEMAKAPRVRKLVSASAIGYYGMTGDEPLGEDSAPGQDFSAKLCCDWEAEATRASNSQITVHLVRLGVVLGNGGALAKLLPQFKLGGGGRIASGRQWFSWIHIDDVVKIFLACVQGNIDEPVINATAPHPVNNREFTDTLGRVVKRPTLFVTPGWLLRLLLGEAATLLIGGQRVVPQVLLEKGFEFRYPTLEAALRAEA</sequence>
<dbReference type="InterPro" id="IPR010099">
    <property type="entry name" value="SDR39U1"/>
</dbReference>
<dbReference type="RefSeq" id="WP_168451542.1">
    <property type="nucleotide sequence ID" value="NZ_JAAWWK010000006.1"/>
</dbReference>
<feature type="domain" description="DUF1731" evidence="3">
    <location>
        <begin position="246"/>
        <end position="291"/>
    </location>
</feature>
<dbReference type="Proteomes" id="UP000765845">
    <property type="component" value="Unassembled WGS sequence"/>
</dbReference>
<dbReference type="InterPro" id="IPR036291">
    <property type="entry name" value="NAD(P)-bd_dom_sf"/>
</dbReference>
<organism evidence="4 5">
    <name type="scientific">Spongiibacter thalassae</name>
    <dbReference type="NCBI Taxonomy" id="2721624"/>
    <lineage>
        <taxon>Bacteria</taxon>
        <taxon>Pseudomonadati</taxon>
        <taxon>Pseudomonadota</taxon>
        <taxon>Gammaproteobacteria</taxon>
        <taxon>Cellvibrionales</taxon>
        <taxon>Spongiibacteraceae</taxon>
        <taxon>Spongiibacter</taxon>
    </lineage>
</organism>
<dbReference type="Pfam" id="PF01370">
    <property type="entry name" value="Epimerase"/>
    <property type="match status" value="1"/>
</dbReference>
<comment type="similarity">
    <text evidence="1">Belongs to the NAD(P)-dependent epimerase/dehydratase family. SDR39U1 subfamily.</text>
</comment>
<dbReference type="NCBIfam" id="TIGR01777">
    <property type="entry name" value="yfcH"/>
    <property type="match status" value="1"/>
</dbReference>
<evidence type="ECO:0000313" key="5">
    <source>
        <dbReference type="Proteomes" id="UP000765845"/>
    </source>
</evidence>
<evidence type="ECO:0000256" key="1">
    <source>
        <dbReference type="ARBA" id="ARBA00009353"/>
    </source>
</evidence>
<gene>
    <name evidence="4" type="ORF">HCU74_16645</name>
</gene>
<dbReference type="SUPFAM" id="SSF51735">
    <property type="entry name" value="NAD(P)-binding Rossmann-fold domains"/>
    <property type="match status" value="1"/>
</dbReference>
<dbReference type="PANTHER" id="PTHR11092">
    <property type="entry name" value="SUGAR NUCLEOTIDE EPIMERASE RELATED"/>
    <property type="match status" value="1"/>
</dbReference>
<evidence type="ECO:0000259" key="2">
    <source>
        <dbReference type="Pfam" id="PF01370"/>
    </source>
</evidence>
<dbReference type="InterPro" id="IPR013549">
    <property type="entry name" value="DUF1731"/>
</dbReference>
<reference evidence="4 5" key="1">
    <citation type="submission" date="2020-04" db="EMBL/GenBank/DDBJ databases">
        <authorList>
            <person name="Yoon J."/>
        </authorList>
    </citation>
    <scope>NUCLEOTIDE SEQUENCE [LARGE SCALE GENOMIC DNA]</scope>
    <source>
        <strain evidence="4 5">KMU-166</strain>
    </source>
</reference>
<dbReference type="Gene3D" id="3.40.50.720">
    <property type="entry name" value="NAD(P)-binding Rossmann-like Domain"/>
    <property type="match status" value="1"/>
</dbReference>
<keyword evidence="5" id="KW-1185">Reference proteome</keyword>
<name>A0ABX1GII9_9GAMM</name>
<dbReference type="PANTHER" id="PTHR11092:SF0">
    <property type="entry name" value="EPIMERASE FAMILY PROTEIN SDR39U1"/>
    <property type="match status" value="1"/>
</dbReference>
<dbReference type="InterPro" id="IPR001509">
    <property type="entry name" value="Epimerase_deHydtase"/>
</dbReference>
<accession>A0ABX1GII9</accession>
<evidence type="ECO:0000259" key="3">
    <source>
        <dbReference type="Pfam" id="PF08338"/>
    </source>
</evidence>
<evidence type="ECO:0000313" key="4">
    <source>
        <dbReference type="EMBL" id="NKI19039.1"/>
    </source>
</evidence>
<dbReference type="Pfam" id="PF08338">
    <property type="entry name" value="DUF1731"/>
    <property type="match status" value="1"/>
</dbReference>
<feature type="domain" description="NAD-dependent epimerase/dehydratase" evidence="2">
    <location>
        <begin position="5"/>
        <end position="210"/>
    </location>
</feature>
<comment type="caution">
    <text evidence="4">The sequence shown here is derived from an EMBL/GenBank/DDBJ whole genome shotgun (WGS) entry which is preliminary data.</text>
</comment>
<proteinExistence type="inferred from homology"/>
<protein>
    <submittedName>
        <fullName evidence="4">TIGR01777 family protein</fullName>
    </submittedName>
</protein>